<dbReference type="PROSITE" id="PS00330">
    <property type="entry name" value="HEMOLYSIN_CALCIUM"/>
    <property type="match status" value="3"/>
</dbReference>
<evidence type="ECO:0000259" key="5">
    <source>
        <dbReference type="Pfam" id="PF08548"/>
    </source>
</evidence>
<comment type="subcellular location">
    <subcellularLocation>
        <location evidence="2">Secreted</location>
    </subcellularLocation>
</comment>
<sequence>MTITISLTADPVTGAGVNFVAQYQSFFADFTPFELPLFLGPSSSSTTQVVHLDTPVTGQESNTKAILVEGSNFLYTFSDHVVSGTINTIRLTTLGNALNTGTGDLVLNGGIVTTATESISISGLDLSNAPHVRGDVHNLIASFMGGGPGGETIDTTLLMNVIWYQGHNLLGSTGGDTYWGSDFSDVVRGFGGNDSLYGSLGSDRISGGGGRDLIVGGAGRDILTGGAGADDFQFLAVSDSTVAVAGRDRIVDFESGVDDIDLRNIDADIRDADNDAFVWRDNLAFNGTAGALHWRAITGGVLLEADLNGDRIADFAVYLDGVSSLQRGDVML</sequence>
<dbReference type="EMBL" id="CP069370">
    <property type="protein sequence ID" value="QYZ68652.1"/>
    <property type="molecule type" value="Genomic_DNA"/>
</dbReference>
<protein>
    <submittedName>
        <fullName evidence="6">Calcium-binding protein</fullName>
    </submittedName>
</protein>
<gene>
    <name evidence="6" type="ORF">JO391_12815</name>
</gene>
<dbReference type="PRINTS" id="PR00313">
    <property type="entry name" value="CABNDNGRPT"/>
</dbReference>
<evidence type="ECO:0000256" key="1">
    <source>
        <dbReference type="ARBA" id="ARBA00001913"/>
    </source>
</evidence>
<dbReference type="InterPro" id="IPR018511">
    <property type="entry name" value="Hemolysin-typ_Ca-bd_CS"/>
</dbReference>
<dbReference type="SUPFAM" id="SSF51120">
    <property type="entry name" value="beta-Roll"/>
    <property type="match status" value="1"/>
</dbReference>
<evidence type="ECO:0000256" key="4">
    <source>
        <dbReference type="ARBA" id="ARBA00022737"/>
    </source>
</evidence>
<dbReference type="InterPro" id="IPR001343">
    <property type="entry name" value="Hemolysn_Ca-bd"/>
</dbReference>
<accession>A0A8G1EAS6</accession>
<dbReference type="PANTHER" id="PTHR38340:SF1">
    <property type="entry name" value="S-LAYER PROTEIN"/>
    <property type="match status" value="1"/>
</dbReference>
<dbReference type="Pfam" id="PF00353">
    <property type="entry name" value="HemolysinCabind"/>
    <property type="match status" value="1"/>
</dbReference>
<dbReference type="AlphaFoldDB" id="A0A8G1EAS6"/>
<dbReference type="Gene3D" id="2.150.10.10">
    <property type="entry name" value="Serralysin-like metalloprotease, C-terminal"/>
    <property type="match status" value="1"/>
</dbReference>
<dbReference type="Proteomes" id="UP000826300">
    <property type="component" value="Chromosome"/>
</dbReference>
<dbReference type="PANTHER" id="PTHR38340">
    <property type="entry name" value="S-LAYER PROTEIN"/>
    <property type="match status" value="1"/>
</dbReference>
<name>A0A8G1EAS6_9RHOB</name>
<proteinExistence type="predicted"/>
<dbReference type="Pfam" id="PF08548">
    <property type="entry name" value="Peptidase_M10_C"/>
    <property type="match status" value="1"/>
</dbReference>
<dbReference type="InterPro" id="IPR036912">
    <property type="entry name" value="HasA_haem-bd_sf"/>
</dbReference>
<dbReference type="RefSeq" id="WP_220660875.1">
    <property type="nucleotide sequence ID" value="NZ_CP069370.1"/>
</dbReference>
<comment type="cofactor">
    <cofactor evidence="1">
        <name>Ca(2+)</name>
        <dbReference type="ChEBI" id="CHEBI:29108"/>
    </cofactor>
</comment>
<dbReference type="InterPro" id="IPR013858">
    <property type="entry name" value="Peptidase_M10B_C"/>
</dbReference>
<evidence type="ECO:0000313" key="7">
    <source>
        <dbReference type="Proteomes" id="UP000826300"/>
    </source>
</evidence>
<dbReference type="SUPFAM" id="SSF54621">
    <property type="entry name" value="Heme-binding protein A (HasA)"/>
    <property type="match status" value="1"/>
</dbReference>
<reference evidence="6" key="1">
    <citation type="submission" date="2021-02" db="EMBL/GenBank/DDBJ databases">
        <title>Rhodobacter shimadae sp. nov., an aerobic anoxygenic phototrophic bacterium isolated from a hot spring.</title>
        <authorList>
            <person name="Muramatsu S."/>
            <person name="Haruta S."/>
            <person name="Hirose S."/>
            <person name="Hanada S."/>
        </authorList>
    </citation>
    <scope>NUCLEOTIDE SEQUENCE</scope>
    <source>
        <strain evidence="6">N10</strain>
    </source>
</reference>
<evidence type="ECO:0000313" key="6">
    <source>
        <dbReference type="EMBL" id="QYZ68652.1"/>
    </source>
</evidence>
<evidence type="ECO:0000256" key="2">
    <source>
        <dbReference type="ARBA" id="ARBA00004613"/>
    </source>
</evidence>
<dbReference type="InterPro" id="IPR050557">
    <property type="entry name" value="RTX_toxin/Mannuronan_C5-epim"/>
</dbReference>
<keyword evidence="4" id="KW-0677">Repeat</keyword>
<dbReference type="GO" id="GO:0005509">
    <property type="term" value="F:calcium ion binding"/>
    <property type="evidence" value="ECO:0007669"/>
    <property type="project" value="InterPro"/>
</dbReference>
<feature type="domain" description="Peptidase M10 serralysin C-terminal" evidence="5">
    <location>
        <begin position="181"/>
        <end position="330"/>
    </location>
</feature>
<dbReference type="InterPro" id="IPR011049">
    <property type="entry name" value="Serralysin-like_metalloprot_C"/>
</dbReference>
<evidence type="ECO:0000256" key="3">
    <source>
        <dbReference type="ARBA" id="ARBA00022525"/>
    </source>
</evidence>
<keyword evidence="7" id="KW-1185">Reference proteome</keyword>
<organism evidence="6 7">
    <name type="scientific">Neotabrizicola shimadae</name>
    <dbReference type="NCBI Taxonomy" id="2807096"/>
    <lineage>
        <taxon>Bacteria</taxon>
        <taxon>Pseudomonadati</taxon>
        <taxon>Pseudomonadota</taxon>
        <taxon>Alphaproteobacteria</taxon>
        <taxon>Rhodobacterales</taxon>
        <taxon>Paracoccaceae</taxon>
        <taxon>Neotabrizicola</taxon>
    </lineage>
</organism>
<dbReference type="KEGG" id="nsm:JO391_12815"/>
<dbReference type="GO" id="GO:0005615">
    <property type="term" value="C:extracellular space"/>
    <property type="evidence" value="ECO:0007669"/>
    <property type="project" value="InterPro"/>
</dbReference>
<keyword evidence="3" id="KW-0964">Secreted</keyword>